<dbReference type="AlphaFoldDB" id="A0A8J5MGN8"/>
<gene>
    <name evidence="1" type="ORF">JG688_00006608</name>
</gene>
<comment type="caution">
    <text evidence="1">The sequence shown here is derived from an EMBL/GenBank/DDBJ whole genome shotgun (WGS) entry which is preliminary data.</text>
</comment>
<dbReference type="PANTHER" id="PTHR47169">
    <property type="entry name" value="OS01G0541250 PROTEIN"/>
    <property type="match status" value="1"/>
</dbReference>
<proteinExistence type="predicted"/>
<protein>
    <submittedName>
        <fullName evidence="1">Uncharacterized protein</fullName>
    </submittedName>
</protein>
<name>A0A8J5MGN8_9STRA</name>
<reference evidence="1" key="1">
    <citation type="submission" date="2021-01" db="EMBL/GenBank/DDBJ databases">
        <title>Phytophthora aleatoria, a newly-described species from Pinus radiata is distinct from Phytophthora cactorum isolates based on comparative genomics.</title>
        <authorList>
            <person name="Mcdougal R."/>
            <person name="Panda P."/>
            <person name="Williams N."/>
            <person name="Studholme D.J."/>
        </authorList>
    </citation>
    <scope>NUCLEOTIDE SEQUENCE</scope>
    <source>
        <strain evidence="1">NZFS 4037</strain>
    </source>
</reference>
<organism evidence="1 2">
    <name type="scientific">Phytophthora aleatoria</name>
    <dbReference type="NCBI Taxonomy" id="2496075"/>
    <lineage>
        <taxon>Eukaryota</taxon>
        <taxon>Sar</taxon>
        <taxon>Stramenopiles</taxon>
        <taxon>Oomycota</taxon>
        <taxon>Peronosporomycetes</taxon>
        <taxon>Peronosporales</taxon>
        <taxon>Peronosporaceae</taxon>
        <taxon>Phytophthora</taxon>
    </lineage>
</organism>
<keyword evidence="2" id="KW-1185">Reference proteome</keyword>
<accession>A0A8J5MGN8</accession>
<evidence type="ECO:0000313" key="1">
    <source>
        <dbReference type="EMBL" id="KAG6966768.1"/>
    </source>
</evidence>
<dbReference type="EMBL" id="JAENGY010000294">
    <property type="protein sequence ID" value="KAG6966768.1"/>
    <property type="molecule type" value="Genomic_DNA"/>
</dbReference>
<sequence>MAADRDVPALRRSKYRACGEECTRNTDLINREVYKGYLLDYIIPAIKLKWPRRERKNVIMIQQDNAKPHIGPSDPDI</sequence>
<dbReference type="Proteomes" id="UP000709295">
    <property type="component" value="Unassembled WGS sequence"/>
</dbReference>
<evidence type="ECO:0000313" key="2">
    <source>
        <dbReference type="Proteomes" id="UP000709295"/>
    </source>
</evidence>
<dbReference type="PANTHER" id="PTHR47169:SF2">
    <property type="entry name" value="OS01G0541250 PROTEIN"/>
    <property type="match status" value="1"/>
</dbReference>